<dbReference type="GO" id="GO:0006606">
    <property type="term" value="P:protein import into nucleus"/>
    <property type="evidence" value="ECO:0007669"/>
    <property type="project" value="InterPro"/>
</dbReference>
<protein>
    <submittedName>
        <fullName evidence="9">Importin-5</fullName>
    </submittedName>
</protein>
<evidence type="ECO:0000259" key="8">
    <source>
        <dbReference type="Pfam" id="PF25780"/>
    </source>
</evidence>
<reference evidence="9 10" key="1">
    <citation type="journal article" date="2014" name="Genome Biol. Evol.">
        <title>The genome of the myxosporean Thelohanellus kitauei shows adaptations to nutrient acquisition within its fish host.</title>
        <authorList>
            <person name="Yang Y."/>
            <person name="Xiong J."/>
            <person name="Zhou Z."/>
            <person name="Huo F."/>
            <person name="Miao W."/>
            <person name="Ran C."/>
            <person name="Liu Y."/>
            <person name="Zhang J."/>
            <person name="Feng J."/>
            <person name="Wang M."/>
            <person name="Wang M."/>
            <person name="Wang L."/>
            <person name="Yao B."/>
        </authorList>
    </citation>
    <scope>NUCLEOTIDE SEQUENCE [LARGE SCALE GENOMIC DNA]</scope>
    <source>
        <strain evidence="9">Wuqing</strain>
    </source>
</reference>
<keyword evidence="10" id="KW-1185">Reference proteome</keyword>
<keyword evidence="3" id="KW-0813">Transport</keyword>
<proteinExistence type="predicted"/>
<dbReference type="OrthoDB" id="543373at2759"/>
<keyword evidence="6" id="KW-0653">Protein transport</keyword>
<dbReference type="Pfam" id="PF25780">
    <property type="entry name" value="TPR_IPO5"/>
    <property type="match status" value="1"/>
</dbReference>
<organism evidence="9 10">
    <name type="scientific">Thelohanellus kitauei</name>
    <name type="common">Myxosporean</name>
    <dbReference type="NCBI Taxonomy" id="669202"/>
    <lineage>
        <taxon>Eukaryota</taxon>
        <taxon>Metazoa</taxon>
        <taxon>Cnidaria</taxon>
        <taxon>Myxozoa</taxon>
        <taxon>Myxosporea</taxon>
        <taxon>Bivalvulida</taxon>
        <taxon>Platysporina</taxon>
        <taxon>Myxobolidae</taxon>
        <taxon>Thelohanellus</taxon>
    </lineage>
</organism>
<dbReference type="Pfam" id="PF18808">
    <property type="entry name" value="Importin_rep_4"/>
    <property type="match status" value="1"/>
</dbReference>
<sequence>MLTTSQEQRQEFVQLLRLTLVTDNQQRKMSEDRLNSIDSVVKTKLLLDVIMNETNEEVVQAAALMLRRLIIQIKIVSPDQASYLNEIKVTIPTLCLKEKNIAIRNKLVDVMSELIKLANFEESFTYDEAPQFFYQCISSNDEVGKLIAFRILDSSASVAIKFSDQQLCEVYKKISEVMSLDLATHNNLVVEAVRAFTNLTLYLPKNKSGQFFNTPFQILMHIVKTCNEPDCCVEILEELDELIESCREMIKPSLLLVVETLLAVLSSQQADEATRVGAMESLVLLAQKLKKEFQESCQPYYENIVDILMRHLMLVEDDPNWACSTEEDDEDDNDIASEAESSLDRIVCVVRGKAMFHIIKDKTSLLLSSKVWQHRYAALSTISCVAEGAHKQMKQYLPSIVDAIVPFMFDEHPRVVYACITCIGQLSTDFDEYLTSNFHEKIIPLMFQASEFYISFPKIRAHAVCCLST</sequence>
<keyword evidence="7" id="KW-0539">Nucleus</keyword>
<feature type="domain" description="IPO4/5-like TPR repeats" evidence="8">
    <location>
        <begin position="102"/>
        <end position="258"/>
    </location>
</feature>
<evidence type="ECO:0000256" key="1">
    <source>
        <dbReference type="ARBA" id="ARBA00004123"/>
    </source>
</evidence>
<dbReference type="InterPro" id="IPR041653">
    <property type="entry name" value="Importin_rep_4"/>
</dbReference>
<keyword evidence="4" id="KW-0963">Cytoplasm</keyword>
<dbReference type="InterPro" id="IPR011989">
    <property type="entry name" value="ARM-like"/>
</dbReference>
<evidence type="ECO:0000256" key="7">
    <source>
        <dbReference type="ARBA" id="ARBA00023242"/>
    </source>
</evidence>
<dbReference type="PANTHER" id="PTHR10527">
    <property type="entry name" value="IMPORTIN BETA"/>
    <property type="match status" value="1"/>
</dbReference>
<dbReference type="Proteomes" id="UP000031668">
    <property type="component" value="Unassembled WGS sequence"/>
</dbReference>
<dbReference type="Gene3D" id="1.25.10.10">
    <property type="entry name" value="Leucine-rich Repeat Variant"/>
    <property type="match status" value="1"/>
</dbReference>
<comment type="caution">
    <text evidence="9">The sequence shown here is derived from an EMBL/GenBank/DDBJ whole genome shotgun (WGS) entry which is preliminary data.</text>
</comment>
<evidence type="ECO:0000256" key="2">
    <source>
        <dbReference type="ARBA" id="ARBA00004496"/>
    </source>
</evidence>
<evidence type="ECO:0000256" key="4">
    <source>
        <dbReference type="ARBA" id="ARBA00022490"/>
    </source>
</evidence>
<dbReference type="InterPro" id="IPR040122">
    <property type="entry name" value="Importin_beta"/>
</dbReference>
<evidence type="ECO:0000313" key="9">
    <source>
        <dbReference type="EMBL" id="KII61459.1"/>
    </source>
</evidence>
<dbReference type="EMBL" id="JWZT01005339">
    <property type="protein sequence ID" value="KII61459.1"/>
    <property type="molecule type" value="Genomic_DNA"/>
</dbReference>
<name>A0A0C2MAU6_THEKT</name>
<dbReference type="AlphaFoldDB" id="A0A0C2MAU6"/>
<dbReference type="InterPro" id="IPR016024">
    <property type="entry name" value="ARM-type_fold"/>
</dbReference>
<evidence type="ECO:0000256" key="6">
    <source>
        <dbReference type="ARBA" id="ARBA00022927"/>
    </source>
</evidence>
<evidence type="ECO:0000256" key="5">
    <source>
        <dbReference type="ARBA" id="ARBA00022737"/>
    </source>
</evidence>
<dbReference type="GO" id="GO:0005737">
    <property type="term" value="C:cytoplasm"/>
    <property type="evidence" value="ECO:0007669"/>
    <property type="project" value="UniProtKB-SubCell"/>
</dbReference>
<dbReference type="InterPro" id="IPR057672">
    <property type="entry name" value="TPR_IPO4/5"/>
</dbReference>
<accession>A0A0C2MAU6</accession>
<comment type="subcellular location">
    <subcellularLocation>
        <location evidence="2">Cytoplasm</location>
    </subcellularLocation>
    <subcellularLocation>
        <location evidence="1">Nucleus</location>
    </subcellularLocation>
</comment>
<keyword evidence="5" id="KW-0677">Repeat</keyword>
<dbReference type="Pfam" id="PF13513">
    <property type="entry name" value="HEAT_EZ"/>
    <property type="match status" value="1"/>
</dbReference>
<evidence type="ECO:0000313" key="10">
    <source>
        <dbReference type="Proteomes" id="UP000031668"/>
    </source>
</evidence>
<dbReference type="GO" id="GO:0005634">
    <property type="term" value="C:nucleus"/>
    <property type="evidence" value="ECO:0007669"/>
    <property type="project" value="UniProtKB-SubCell"/>
</dbReference>
<dbReference type="SUPFAM" id="SSF48371">
    <property type="entry name" value="ARM repeat"/>
    <property type="match status" value="1"/>
</dbReference>
<dbReference type="OMA" id="QQTDHKV"/>
<gene>
    <name evidence="9" type="ORF">RF11_12874</name>
</gene>
<evidence type="ECO:0000256" key="3">
    <source>
        <dbReference type="ARBA" id="ARBA00022448"/>
    </source>
</evidence>